<dbReference type="Proteomes" id="UP000419138">
    <property type="component" value="Unassembled WGS sequence"/>
</dbReference>
<gene>
    <name evidence="1" type="ORF">FF041_10685</name>
</gene>
<comment type="caution">
    <text evidence="1">The sequence shown here is derived from an EMBL/GenBank/DDBJ whole genome shotgun (WGS) entry which is preliminary data.</text>
</comment>
<evidence type="ECO:0000313" key="1">
    <source>
        <dbReference type="EMBL" id="MQT00670.1"/>
    </source>
</evidence>
<reference evidence="1 2" key="1">
    <citation type="submission" date="2019-05" db="EMBL/GenBank/DDBJ databases">
        <title>Comparative genomics and metabolomics analyses of clavulanic acid producing Streptomyces species provides insight into specialized metabolism and evolution of beta-lactam biosynthetic gene clusters.</title>
        <authorList>
            <person name="Moore M.A."/>
            <person name="Cruz-Morales P."/>
            <person name="Barona Gomez F."/>
            <person name="Kapil T."/>
        </authorList>
    </citation>
    <scope>NUCLEOTIDE SEQUENCE [LARGE SCALE GENOMIC DNA]</scope>
    <source>
        <strain evidence="1 2">NRRL 5741</strain>
    </source>
</reference>
<dbReference type="Pfam" id="PF20471">
    <property type="entry name" value="DUF6716"/>
    <property type="match status" value="1"/>
</dbReference>
<evidence type="ECO:0000313" key="2">
    <source>
        <dbReference type="Proteomes" id="UP000419138"/>
    </source>
</evidence>
<dbReference type="AlphaFoldDB" id="A0A646KF36"/>
<name>A0A646KF36_STRJU</name>
<sequence>MPSPTSEAVRVAVLADSDTRWKWGALTARRIAPGPLRLTGFLLRGRATPTARQLAETGAEADEIHEVTGGEFLRRVAGDGDGSAPFAAGDGDGSAPFAAGDGADDTPFDVIVLALVGGGVQAMLHGLAALGPGRRPDRCSGRRPGRRPVIVTGYVGVVYEKLADGLLLRHGADIVLANSRHDADRFRAVYEGVGADPAGVVEAALPFLGGTPYRPEAGRDTLVFAAQPSVPATRADRLYLLRRLAGHARLHPRREVLLKLRSRPGEHTTHLEELPYQRLAERLPGGVPPNLRLVYGHMGEVLDRADLLITVSSTAALESLHRGIPTAVLTDLGVREALGNHHFLGSGLLTSFDRIDAGHRPAPDPYWLAGQGVAADGRYETAFDTARTRVAELLARDELPPIAPYYTPVSAPGYLPGLLARHHLAPDGTPLAGGARKAEPGGVRGVVRGAVRGAARGAYRQGVQRVAPVIRRMGEL</sequence>
<proteinExistence type="predicted"/>
<dbReference type="SUPFAM" id="SSF53756">
    <property type="entry name" value="UDP-Glycosyltransferase/glycogen phosphorylase"/>
    <property type="match status" value="1"/>
</dbReference>
<accession>A0A646KF36</accession>
<dbReference type="RefSeq" id="WP_323391598.1">
    <property type="nucleotide sequence ID" value="NZ_JBEPDZ010000004.1"/>
</dbReference>
<dbReference type="InterPro" id="IPR046561">
    <property type="entry name" value="DUF6716"/>
</dbReference>
<dbReference type="EMBL" id="VCLA01000086">
    <property type="protein sequence ID" value="MQT00670.1"/>
    <property type="molecule type" value="Genomic_DNA"/>
</dbReference>
<protein>
    <submittedName>
        <fullName evidence="1">Uncharacterized protein</fullName>
    </submittedName>
</protein>
<keyword evidence="2" id="KW-1185">Reference proteome</keyword>
<organism evidence="1 2">
    <name type="scientific">Streptomyces jumonjinensis</name>
    <dbReference type="NCBI Taxonomy" id="1945"/>
    <lineage>
        <taxon>Bacteria</taxon>
        <taxon>Bacillati</taxon>
        <taxon>Actinomycetota</taxon>
        <taxon>Actinomycetes</taxon>
        <taxon>Kitasatosporales</taxon>
        <taxon>Streptomycetaceae</taxon>
        <taxon>Streptomyces</taxon>
    </lineage>
</organism>